<protein>
    <submittedName>
        <fullName evidence="1">Uncharacterized protein</fullName>
    </submittedName>
</protein>
<proteinExistence type="predicted"/>
<gene>
    <name evidence="1" type="ORF">CR513_19886</name>
</gene>
<dbReference type="EMBL" id="QJKJ01003676">
    <property type="protein sequence ID" value="RDX97354.1"/>
    <property type="molecule type" value="Genomic_DNA"/>
</dbReference>
<evidence type="ECO:0000313" key="1">
    <source>
        <dbReference type="EMBL" id="RDX97354.1"/>
    </source>
</evidence>
<name>A0A371H3F8_MUCPR</name>
<sequence length="70" mass="8443">MLSLVKFIYNNSYHSSIWMVPCEALYDKRYKTPLCWFELGENFVICKYLHHPLHVIKLDDVQLRDNLARI</sequence>
<dbReference type="AlphaFoldDB" id="A0A371H3F8"/>
<evidence type="ECO:0000313" key="2">
    <source>
        <dbReference type="Proteomes" id="UP000257109"/>
    </source>
</evidence>
<comment type="caution">
    <text evidence="1">The sequence shown here is derived from an EMBL/GenBank/DDBJ whole genome shotgun (WGS) entry which is preliminary data.</text>
</comment>
<organism evidence="1 2">
    <name type="scientific">Mucuna pruriens</name>
    <name type="common">Velvet bean</name>
    <name type="synonym">Dolichos pruriens</name>
    <dbReference type="NCBI Taxonomy" id="157652"/>
    <lineage>
        <taxon>Eukaryota</taxon>
        <taxon>Viridiplantae</taxon>
        <taxon>Streptophyta</taxon>
        <taxon>Embryophyta</taxon>
        <taxon>Tracheophyta</taxon>
        <taxon>Spermatophyta</taxon>
        <taxon>Magnoliopsida</taxon>
        <taxon>eudicotyledons</taxon>
        <taxon>Gunneridae</taxon>
        <taxon>Pentapetalae</taxon>
        <taxon>rosids</taxon>
        <taxon>fabids</taxon>
        <taxon>Fabales</taxon>
        <taxon>Fabaceae</taxon>
        <taxon>Papilionoideae</taxon>
        <taxon>50 kb inversion clade</taxon>
        <taxon>NPAAA clade</taxon>
        <taxon>indigoferoid/millettioid clade</taxon>
        <taxon>Phaseoleae</taxon>
        <taxon>Mucuna</taxon>
    </lineage>
</organism>
<reference evidence="1" key="1">
    <citation type="submission" date="2018-05" db="EMBL/GenBank/DDBJ databases">
        <title>Draft genome of Mucuna pruriens seed.</title>
        <authorList>
            <person name="Nnadi N.E."/>
            <person name="Vos R."/>
            <person name="Hasami M.H."/>
            <person name="Devisetty U.K."/>
            <person name="Aguiy J.C."/>
        </authorList>
    </citation>
    <scope>NUCLEOTIDE SEQUENCE [LARGE SCALE GENOMIC DNA]</scope>
    <source>
        <strain evidence="1">JCA_2017</strain>
    </source>
</reference>
<dbReference type="Proteomes" id="UP000257109">
    <property type="component" value="Unassembled WGS sequence"/>
</dbReference>
<dbReference type="OrthoDB" id="1637837at2759"/>
<accession>A0A371H3F8</accession>
<feature type="non-terminal residue" evidence="1">
    <location>
        <position position="1"/>
    </location>
</feature>
<keyword evidence="2" id="KW-1185">Reference proteome</keyword>